<feature type="compositionally biased region" description="Low complexity" evidence="1">
    <location>
        <begin position="1"/>
        <end position="17"/>
    </location>
</feature>
<dbReference type="AlphaFoldDB" id="A0A8J4BN41"/>
<sequence>AAAAEISEAAAAPLRGGRPPPTPQPPSSSPLPVTPLSGVRRASFSAGFDSTIVVKEDYGSTVLVHEGSDTVVVRSDGGGVGGASSHPALAAAFRSPAPSAAAAAADYGATTVVGATVVARPETVRRSSDGAGGAADGGYMAAVRAAAVEVQHGDRHARPAESPAAGGHQPTPQQNEVERVRERLQAIYDGGLVVPLPFFKASQAQPLALLRPSEASAPGPLMPPPLPPPLAAAAAPPPPSTAAQPQQSTGAMTAAAAGAAVAPTAAAGSRRSQMHNNGATNGGPAAAAPRPSQPTALTAAAAPPPPPSQQQSSLSQQQRQQPNTAPVDMHGVDPEAYGVVLELVQHSAAMACQRGEVASEQGLVIETLPPTVLTQLQFHPALQNLARILAYNRRCLAVLPLERRAQEELQESCNQLSAALQCILSV</sequence>
<name>A0A8J4BN41_9CHLO</name>
<organism evidence="2 3">
    <name type="scientific">Volvox africanus</name>
    <dbReference type="NCBI Taxonomy" id="51714"/>
    <lineage>
        <taxon>Eukaryota</taxon>
        <taxon>Viridiplantae</taxon>
        <taxon>Chlorophyta</taxon>
        <taxon>core chlorophytes</taxon>
        <taxon>Chlorophyceae</taxon>
        <taxon>CS clade</taxon>
        <taxon>Chlamydomonadales</taxon>
        <taxon>Volvocaceae</taxon>
        <taxon>Volvox</taxon>
    </lineage>
</organism>
<keyword evidence="3" id="KW-1185">Reference proteome</keyword>
<protein>
    <submittedName>
        <fullName evidence="2">Uncharacterized protein</fullName>
    </submittedName>
</protein>
<feature type="compositionally biased region" description="Low complexity" evidence="1">
    <location>
        <begin position="241"/>
        <end position="268"/>
    </location>
</feature>
<feature type="region of interest" description="Disordered" evidence="1">
    <location>
        <begin position="149"/>
        <end position="176"/>
    </location>
</feature>
<evidence type="ECO:0000313" key="3">
    <source>
        <dbReference type="Proteomes" id="UP000747399"/>
    </source>
</evidence>
<feature type="region of interest" description="Disordered" evidence="1">
    <location>
        <begin position="1"/>
        <end position="36"/>
    </location>
</feature>
<feature type="non-terminal residue" evidence="2">
    <location>
        <position position="1"/>
    </location>
</feature>
<reference evidence="2" key="1">
    <citation type="journal article" date="2021" name="Proc. Natl. Acad. Sci. U.S.A.">
        <title>Three genomes in the algal genus Volvox reveal the fate of a haploid sex-determining region after a transition to homothallism.</title>
        <authorList>
            <person name="Yamamoto K."/>
            <person name="Hamaji T."/>
            <person name="Kawai-Toyooka H."/>
            <person name="Matsuzaki R."/>
            <person name="Takahashi F."/>
            <person name="Nishimura Y."/>
            <person name="Kawachi M."/>
            <person name="Noguchi H."/>
            <person name="Minakuchi Y."/>
            <person name="Umen J.G."/>
            <person name="Toyoda A."/>
            <person name="Nozaki H."/>
        </authorList>
    </citation>
    <scope>NUCLEOTIDE SEQUENCE</scope>
    <source>
        <strain evidence="2">NIES-3780</strain>
    </source>
</reference>
<proteinExistence type="predicted"/>
<feature type="compositionally biased region" description="Pro residues" evidence="1">
    <location>
        <begin position="220"/>
        <end position="240"/>
    </location>
</feature>
<feature type="compositionally biased region" description="Pro residues" evidence="1">
    <location>
        <begin position="18"/>
        <end position="33"/>
    </location>
</feature>
<comment type="caution">
    <text evidence="2">The sequence shown here is derived from an EMBL/GenBank/DDBJ whole genome shotgun (WGS) entry which is preliminary data.</text>
</comment>
<evidence type="ECO:0000256" key="1">
    <source>
        <dbReference type="SAM" id="MobiDB-lite"/>
    </source>
</evidence>
<gene>
    <name evidence="2" type="ORF">Vafri_16229</name>
</gene>
<feature type="compositionally biased region" description="Low complexity" evidence="1">
    <location>
        <begin position="309"/>
        <end position="322"/>
    </location>
</feature>
<dbReference type="EMBL" id="BNCO01000048">
    <property type="protein sequence ID" value="GIL61990.1"/>
    <property type="molecule type" value="Genomic_DNA"/>
</dbReference>
<dbReference type="Proteomes" id="UP000747399">
    <property type="component" value="Unassembled WGS sequence"/>
</dbReference>
<feature type="compositionally biased region" description="Low complexity" evidence="1">
    <location>
        <begin position="276"/>
        <end position="301"/>
    </location>
</feature>
<accession>A0A8J4BN41</accession>
<feature type="region of interest" description="Disordered" evidence="1">
    <location>
        <begin position="215"/>
        <end position="331"/>
    </location>
</feature>
<evidence type="ECO:0000313" key="2">
    <source>
        <dbReference type="EMBL" id="GIL61990.1"/>
    </source>
</evidence>